<dbReference type="RefSeq" id="XP_016211629.1">
    <property type="nucleotide sequence ID" value="XM_016360643.1"/>
</dbReference>
<dbReference type="RefSeq" id="XP_016211628.1">
    <property type="nucleotide sequence ID" value="XM_016360642.1"/>
</dbReference>
<dbReference type="CDD" id="cd17352">
    <property type="entry name" value="MFS_MCT_SLC16"/>
    <property type="match status" value="1"/>
</dbReference>
<evidence type="ECO:0000313" key="5">
    <source>
        <dbReference type="EMBL" id="KIW01758.1"/>
    </source>
</evidence>
<dbReference type="Proteomes" id="UP000053259">
    <property type="component" value="Unassembled WGS sequence"/>
</dbReference>
<feature type="transmembrane region" description="Helical" evidence="4">
    <location>
        <begin position="259"/>
        <end position="279"/>
    </location>
</feature>
<feature type="compositionally biased region" description="Polar residues" evidence="3">
    <location>
        <begin position="32"/>
        <end position="42"/>
    </location>
</feature>
<dbReference type="EMBL" id="KN847553">
    <property type="protein sequence ID" value="KIW01758.1"/>
    <property type="molecule type" value="Genomic_DNA"/>
</dbReference>
<dbReference type="Gene3D" id="1.20.1250.20">
    <property type="entry name" value="MFS general substrate transporter like domains"/>
    <property type="match status" value="2"/>
</dbReference>
<keyword evidence="4" id="KW-0812">Transmembrane</keyword>
<dbReference type="Pfam" id="PF07690">
    <property type="entry name" value="MFS_1"/>
    <property type="match status" value="1"/>
</dbReference>
<dbReference type="InterPro" id="IPR011701">
    <property type="entry name" value="MFS"/>
</dbReference>
<name>A0A0D2A4P6_9PEZI</name>
<comment type="similarity">
    <text evidence="2">Belongs to the major facilitator superfamily. Monocarboxylate porter (TC 2.A.1.13) family.</text>
</comment>
<evidence type="ECO:0000256" key="4">
    <source>
        <dbReference type="SAM" id="Phobius"/>
    </source>
</evidence>
<dbReference type="HOGENOM" id="CLU_001265_1_1_1"/>
<dbReference type="InterPro" id="IPR050327">
    <property type="entry name" value="Proton-linked_MCT"/>
</dbReference>
<feature type="transmembrane region" description="Helical" evidence="4">
    <location>
        <begin position="102"/>
        <end position="120"/>
    </location>
</feature>
<keyword evidence="4" id="KW-1133">Transmembrane helix</keyword>
<evidence type="ECO:0000256" key="1">
    <source>
        <dbReference type="ARBA" id="ARBA00004141"/>
    </source>
</evidence>
<feature type="transmembrane region" description="Helical" evidence="4">
    <location>
        <begin position="466"/>
        <end position="484"/>
    </location>
</feature>
<dbReference type="EMBL" id="KN847553">
    <property type="protein sequence ID" value="KIW01760.1"/>
    <property type="molecule type" value="Genomic_DNA"/>
</dbReference>
<comment type="subcellular location">
    <subcellularLocation>
        <location evidence="1">Membrane</location>
        <topology evidence="1">Multi-pass membrane protein</topology>
    </subcellularLocation>
</comment>
<dbReference type="OrthoDB" id="6499973at2759"/>
<proteinExistence type="inferred from homology"/>
<feature type="transmembrane region" description="Helical" evidence="4">
    <location>
        <begin position="140"/>
        <end position="158"/>
    </location>
</feature>
<dbReference type="EMBL" id="KN847553">
    <property type="protein sequence ID" value="KIW01761.1"/>
    <property type="molecule type" value="Genomic_DNA"/>
</dbReference>
<feature type="region of interest" description="Disordered" evidence="3">
    <location>
        <begin position="1"/>
        <end position="44"/>
    </location>
</feature>
<feature type="transmembrane region" description="Helical" evidence="4">
    <location>
        <begin position="165"/>
        <end position="184"/>
    </location>
</feature>
<feature type="transmembrane region" description="Helical" evidence="4">
    <location>
        <begin position="393"/>
        <end position="415"/>
    </location>
</feature>
<dbReference type="RefSeq" id="XP_016211630.1">
    <property type="nucleotide sequence ID" value="XM_016360644.1"/>
</dbReference>
<feature type="transmembrane region" description="Helical" evidence="4">
    <location>
        <begin position="300"/>
        <end position="321"/>
    </location>
</feature>
<sequence>MAPTVSDETSQQAKAEKVFYPITQRESEKDLGTQSDKSSDYATSPAVLKDEEKIVCANLSRTRSRSSNARSTSSNVVSRISSRIINQNIVDPGPAPDGGLKAWVQVVCAWVVCFNTWGMINSFGAFQTYYTTALHVTQSEVSWIGSINLFIVMLASLVSGRALDAGLFIPTFAIGSLIQVLGIFTNSVCKSVWQLILAQGVCTGLGSGIVFCPTMGLVTTYFQKRRGLAVAITSTGNSAGGAVYPAIVRQLLPAIGFGWTVRVLGFINLTCLAVSLAFLRPRLPPRKSGPVVEWTAFLEAPYSLMIVGMSLVFGGLFWSYYYIGSYGRNIIGMSYQDSTTLVTVFNGVGIPMRLVTGFIVDKYVGPLNGMIPLLFANGIFAFAWIGVRGRIGMYFFACFYGLSAGAFQCLFPTTLTSLNNDLSKNGVRLGMAFGVFSIAGLVGPPIGGALLQTNGGGRGGYLSAQLGVGCATMIGACLMVATRVKKAGWSLKTKC</sequence>
<dbReference type="EMBL" id="KN847553">
    <property type="protein sequence ID" value="KIW01759.1"/>
    <property type="molecule type" value="Genomic_DNA"/>
</dbReference>
<reference evidence="5 6" key="1">
    <citation type="submission" date="2015-01" db="EMBL/GenBank/DDBJ databases">
        <title>The Genome Sequence of Ochroconis gallopava CBS43764.</title>
        <authorList>
            <consortium name="The Broad Institute Genomics Platform"/>
            <person name="Cuomo C."/>
            <person name="de Hoog S."/>
            <person name="Gorbushina A."/>
            <person name="Stielow B."/>
            <person name="Teixiera M."/>
            <person name="Abouelleil A."/>
            <person name="Chapman S.B."/>
            <person name="Priest M."/>
            <person name="Young S.K."/>
            <person name="Wortman J."/>
            <person name="Nusbaum C."/>
            <person name="Birren B."/>
        </authorList>
    </citation>
    <scope>NUCLEOTIDE SEQUENCE [LARGE SCALE GENOMIC DNA]</scope>
    <source>
        <strain evidence="5 6">CBS 43764</strain>
    </source>
</reference>
<accession>A0A0D2A4P6</accession>
<evidence type="ECO:0000256" key="3">
    <source>
        <dbReference type="SAM" id="MobiDB-lite"/>
    </source>
</evidence>
<dbReference type="PANTHER" id="PTHR11360">
    <property type="entry name" value="MONOCARBOXYLATE TRANSPORTER"/>
    <property type="match status" value="1"/>
</dbReference>
<evidence type="ECO:0000313" key="6">
    <source>
        <dbReference type="Proteomes" id="UP000053259"/>
    </source>
</evidence>
<feature type="compositionally biased region" description="Polar residues" evidence="3">
    <location>
        <begin position="1"/>
        <end position="13"/>
    </location>
</feature>
<feature type="transmembrane region" description="Helical" evidence="4">
    <location>
        <begin position="228"/>
        <end position="247"/>
    </location>
</feature>
<organism evidence="5 6">
    <name type="scientific">Verruconis gallopava</name>
    <dbReference type="NCBI Taxonomy" id="253628"/>
    <lineage>
        <taxon>Eukaryota</taxon>
        <taxon>Fungi</taxon>
        <taxon>Dikarya</taxon>
        <taxon>Ascomycota</taxon>
        <taxon>Pezizomycotina</taxon>
        <taxon>Dothideomycetes</taxon>
        <taxon>Pleosporomycetidae</taxon>
        <taxon>Venturiales</taxon>
        <taxon>Sympoventuriaceae</taxon>
        <taxon>Verruconis</taxon>
    </lineage>
</organism>
<dbReference type="RefSeq" id="XP_016211627.1">
    <property type="nucleotide sequence ID" value="XM_016360641.1"/>
</dbReference>
<evidence type="ECO:0000256" key="2">
    <source>
        <dbReference type="ARBA" id="ARBA00006727"/>
    </source>
</evidence>
<dbReference type="VEuPathDB" id="FungiDB:PV09_06934"/>
<keyword evidence="4" id="KW-0472">Membrane</keyword>
<dbReference type="GeneID" id="27314907"/>
<dbReference type="InterPro" id="IPR036259">
    <property type="entry name" value="MFS_trans_sf"/>
</dbReference>
<dbReference type="SUPFAM" id="SSF103473">
    <property type="entry name" value="MFS general substrate transporter"/>
    <property type="match status" value="1"/>
</dbReference>
<feature type="transmembrane region" description="Helical" evidence="4">
    <location>
        <begin position="367"/>
        <end position="387"/>
    </location>
</feature>
<dbReference type="AlphaFoldDB" id="A0A0D2A4P6"/>
<feature type="transmembrane region" description="Helical" evidence="4">
    <location>
        <begin position="427"/>
        <end position="446"/>
    </location>
</feature>
<feature type="transmembrane region" description="Helical" evidence="4">
    <location>
        <begin position="341"/>
        <end position="360"/>
    </location>
</feature>
<keyword evidence="6" id="KW-1185">Reference proteome</keyword>
<gene>
    <name evidence="5" type="ORF">PV09_06934</name>
</gene>
<dbReference type="GO" id="GO:0022857">
    <property type="term" value="F:transmembrane transporter activity"/>
    <property type="evidence" value="ECO:0007669"/>
    <property type="project" value="InterPro"/>
</dbReference>
<evidence type="ECO:0008006" key="7">
    <source>
        <dbReference type="Google" id="ProtNLM"/>
    </source>
</evidence>
<dbReference type="GO" id="GO:0016020">
    <property type="term" value="C:membrane"/>
    <property type="evidence" value="ECO:0007669"/>
    <property type="project" value="UniProtKB-SubCell"/>
</dbReference>
<protein>
    <recommendedName>
        <fullName evidence="7">Major facilitator superfamily (MFS) profile domain-containing protein</fullName>
    </recommendedName>
</protein>
<feature type="transmembrane region" description="Helical" evidence="4">
    <location>
        <begin position="196"/>
        <end position="221"/>
    </location>
</feature>
<dbReference type="PANTHER" id="PTHR11360:SF130">
    <property type="entry name" value="MAJOR FACILITATOR SUPERFAMILY (MFS) PROFILE DOMAIN-CONTAINING PROTEIN-RELATED"/>
    <property type="match status" value="1"/>
</dbReference>